<evidence type="ECO:0000256" key="2">
    <source>
        <dbReference type="ARBA" id="ARBA00022649"/>
    </source>
</evidence>
<keyword evidence="5" id="KW-0378">Hydrolase</keyword>
<evidence type="ECO:0000256" key="4">
    <source>
        <dbReference type="ARBA" id="ARBA00022741"/>
    </source>
</evidence>
<keyword evidence="2" id="KW-1277">Toxin-antitoxin system</keyword>
<evidence type="ECO:0000256" key="1">
    <source>
        <dbReference type="ARBA" id="ARBA00022553"/>
    </source>
</evidence>
<dbReference type="Proteomes" id="UP001525890">
    <property type="component" value="Unassembled WGS sequence"/>
</dbReference>
<proteinExistence type="predicted"/>
<dbReference type="PANTHER" id="PTHR34139:SF1">
    <property type="entry name" value="RNASE MJ1380-RELATED"/>
    <property type="match status" value="1"/>
</dbReference>
<dbReference type="InterPro" id="IPR051813">
    <property type="entry name" value="HepT_RNase_toxin"/>
</dbReference>
<keyword evidence="3" id="KW-0540">Nuclease</keyword>
<dbReference type="InterPro" id="IPR008201">
    <property type="entry name" value="HepT-like"/>
</dbReference>
<gene>
    <name evidence="6" type="ORF">NG799_02005</name>
</gene>
<dbReference type="RefSeq" id="WP_368004826.1">
    <property type="nucleotide sequence ID" value="NZ_JAMXFF010000002.1"/>
</dbReference>
<evidence type="ECO:0000256" key="3">
    <source>
        <dbReference type="ARBA" id="ARBA00022722"/>
    </source>
</evidence>
<dbReference type="Pfam" id="PF01934">
    <property type="entry name" value="HepT-like"/>
    <property type="match status" value="1"/>
</dbReference>
<keyword evidence="7" id="KW-1185">Reference proteome</keyword>
<accession>A0ABT2MNK1</accession>
<keyword evidence="1" id="KW-0597">Phosphoprotein</keyword>
<protein>
    <submittedName>
        <fullName evidence="6">DUF86 domain-containing protein</fullName>
    </submittedName>
</protein>
<organism evidence="6 7">
    <name type="scientific">Laspinema palackyanum D2a</name>
    <dbReference type="NCBI Taxonomy" id="2953684"/>
    <lineage>
        <taxon>Bacteria</taxon>
        <taxon>Bacillati</taxon>
        <taxon>Cyanobacteriota</taxon>
        <taxon>Cyanophyceae</taxon>
        <taxon>Oscillatoriophycideae</taxon>
        <taxon>Oscillatoriales</taxon>
        <taxon>Laspinemataceae</taxon>
        <taxon>Laspinema</taxon>
        <taxon>Laspinema palackyanum</taxon>
    </lineage>
</organism>
<evidence type="ECO:0000313" key="6">
    <source>
        <dbReference type="EMBL" id="MCT7965106.1"/>
    </source>
</evidence>
<evidence type="ECO:0000313" key="7">
    <source>
        <dbReference type="Proteomes" id="UP001525890"/>
    </source>
</evidence>
<keyword evidence="4" id="KW-0547">Nucleotide-binding</keyword>
<name>A0ABT2MNK1_9CYAN</name>
<comment type="caution">
    <text evidence="6">The sequence shown here is derived from an EMBL/GenBank/DDBJ whole genome shotgun (WGS) entry which is preliminary data.</text>
</comment>
<reference evidence="6 7" key="1">
    <citation type="journal article" date="2022" name="Front. Microbiol.">
        <title>High genomic differentiation and limited gene flow indicate recent cryptic speciation within the genus Laspinema (cyanobacteria).</title>
        <authorList>
            <person name="Stanojkovic A."/>
            <person name="Skoupy S."/>
            <person name="Skaloud P."/>
            <person name="Dvorak P."/>
        </authorList>
    </citation>
    <scope>NUCLEOTIDE SEQUENCE [LARGE SCALE GENOMIC DNA]</scope>
    <source>
        <strain evidence="6 7">D2a</strain>
    </source>
</reference>
<dbReference type="PANTHER" id="PTHR34139">
    <property type="entry name" value="UPF0331 PROTEIN MJ0127"/>
    <property type="match status" value="1"/>
</dbReference>
<dbReference type="EMBL" id="JAMXFF010000002">
    <property type="protein sequence ID" value="MCT7965106.1"/>
    <property type="molecule type" value="Genomic_DNA"/>
</dbReference>
<sequence>MVKTDAVRLQHRIDAAEKAIAFTNQRSREDLDRDEMLALAVVRLVEILGEAAKNVSDSTKAQASDIPWRQMSGTRERLTHAYFEVNLDIIWNIITNELPSLIPKLQTLLAQIPTE</sequence>
<evidence type="ECO:0000256" key="5">
    <source>
        <dbReference type="ARBA" id="ARBA00022801"/>
    </source>
</evidence>